<dbReference type="InterPro" id="IPR015991">
    <property type="entry name" value="TatD/YcfH-like"/>
</dbReference>
<dbReference type="FunFam" id="3.20.20.140:FF:000005">
    <property type="entry name" value="TatD family hydrolase"/>
    <property type="match status" value="1"/>
</dbReference>
<dbReference type="GO" id="GO:0004536">
    <property type="term" value="F:DNA nuclease activity"/>
    <property type="evidence" value="ECO:0007669"/>
    <property type="project" value="InterPro"/>
</dbReference>
<dbReference type="InterPro" id="IPR001130">
    <property type="entry name" value="TatD-like"/>
</dbReference>
<feature type="binding site" evidence="3">
    <location>
        <position position="154"/>
    </location>
    <ligand>
        <name>a divalent metal cation</name>
        <dbReference type="ChEBI" id="CHEBI:60240"/>
        <label>2</label>
    </ligand>
</feature>
<organism evidence="4 5">
    <name type="scientific">Halanaerobium hydrogeniformans</name>
    <name type="common">Halanaerobium sp. (strain sapolanicus)</name>
    <dbReference type="NCBI Taxonomy" id="656519"/>
    <lineage>
        <taxon>Bacteria</taxon>
        <taxon>Bacillati</taxon>
        <taxon>Bacillota</taxon>
        <taxon>Clostridia</taxon>
        <taxon>Halanaerobiales</taxon>
        <taxon>Halanaerobiaceae</taxon>
        <taxon>Halanaerobium</taxon>
    </lineage>
</organism>
<dbReference type="GO" id="GO:0016788">
    <property type="term" value="F:hydrolase activity, acting on ester bonds"/>
    <property type="evidence" value="ECO:0007669"/>
    <property type="project" value="InterPro"/>
</dbReference>
<keyword evidence="5" id="KW-1185">Reference proteome</keyword>
<evidence type="ECO:0000256" key="3">
    <source>
        <dbReference type="PIRSR" id="PIRSR005902-1"/>
    </source>
</evidence>
<dbReference type="PIRSF" id="PIRSF005902">
    <property type="entry name" value="DNase_TatD"/>
    <property type="match status" value="1"/>
</dbReference>
<feature type="binding site" evidence="3">
    <location>
        <position position="129"/>
    </location>
    <ligand>
        <name>a divalent metal cation</name>
        <dbReference type="ChEBI" id="CHEBI:60240"/>
        <label>2</label>
    </ligand>
</feature>
<reference evidence="4 5" key="1">
    <citation type="submission" date="2010-11" db="EMBL/GenBank/DDBJ databases">
        <title>Complete sequence of Halanaerobium sp. sapolanicus.</title>
        <authorList>
            <consortium name="US DOE Joint Genome Institute"/>
            <person name="Lucas S."/>
            <person name="Copeland A."/>
            <person name="Lapidus A."/>
            <person name="Cheng J.-F."/>
            <person name="Bruce D."/>
            <person name="Goodwin L."/>
            <person name="Pitluck S."/>
            <person name="Davenport K."/>
            <person name="Detter J.C."/>
            <person name="Han C."/>
            <person name="Tapia R."/>
            <person name="Land M."/>
            <person name="Hauser L."/>
            <person name="Jeffries C."/>
            <person name="Kyrpides N."/>
            <person name="Ivanova N."/>
            <person name="Mikhailova N."/>
            <person name="Begemann M.B."/>
            <person name="Mormile M.R."/>
            <person name="Wall J.D."/>
            <person name="Elias D.A."/>
            <person name="Woyke T."/>
        </authorList>
    </citation>
    <scope>NUCLEOTIDE SEQUENCE [LARGE SCALE GENOMIC DNA]</scope>
    <source>
        <strain evidence="5">sapolanicus</strain>
    </source>
</reference>
<dbReference type="HOGENOM" id="CLU_031506_4_0_9"/>
<feature type="binding site" evidence="3">
    <location>
        <position position="93"/>
    </location>
    <ligand>
        <name>a divalent metal cation</name>
        <dbReference type="ChEBI" id="CHEBI:60240"/>
        <label>1</label>
    </ligand>
</feature>
<dbReference type="PROSITE" id="PS01137">
    <property type="entry name" value="TATD_1"/>
    <property type="match status" value="1"/>
</dbReference>
<dbReference type="SUPFAM" id="SSF51556">
    <property type="entry name" value="Metallo-dependent hydrolases"/>
    <property type="match status" value="1"/>
</dbReference>
<feature type="binding site" evidence="3">
    <location>
        <position position="204"/>
    </location>
    <ligand>
        <name>a divalent metal cation</name>
        <dbReference type="ChEBI" id="CHEBI:60240"/>
        <label>1</label>
    </ligand>
</feature>
<dbReference type="PROSITE" id="PS01090">
    <property type="entry name" value="TATD_2"/>
    <property type="match status" value="1"/>
</dbReference>
<evidence type="ECO:0000256" key="1">
    <source>
        <dbReference type="ARBA" id="ARBA00022723"/>
    </source>
</evidence>
<dbReference type="PROSITE" id="PS01091">
    <property type="entry name" value="TATD_3"/>
    <property type="match status" value="1"/>
</dbReference>
<dbReference type="Gene3D" id="3.20.20.140">
    <property type="entry name" value="Metal-dependent hydrolases"/>
    <property type="match status" value="1"/>
</dbReference>
<keyword evidence="2 4" id="KW-0378">Hydrolase</keyword>
<dbReference type="Pfam" id="PF01026">
    <property type="entry name" value="TatD_DNase"/>
    <property type="match status" value="1"/>
</dbReference>
<feature type="binding site" evidence="3">
    <location>
        <position position="7"/>
    </location>
    <ligand>
        <name>a divalent metal cation</name>
        <dbReference type="ChEBI" id="CHEBI:60240"/>
        <label>1</label>
    </ligand>
</feature>
<name>E4RJL7_HALHG</name>
<dbReference type="RefSeq" id="WP_013406505.1">
    <property type="nucleotide sequence ID" value="NC_014654.1"/>
</dbReference>
<evidence type="ECO:0000313" key="4">
    <source>
        <dbReference type="EMBL" id="ADQ15437.1"/>
    </source>
</evidence>
<keyword evidence="1 3" id="KW-0479">Metal-binding</keyword>
<proteinExistence type="predicted"/>
<dbReference type="EMBL" id="CP002304">
    <property type="protein sequence ID" value="ADQ15437.1"/>
    <property type="molecule type" value="Genomic_DNA"/>
</dbReference>
<sequence>MYLIDTHAHLDFNDYDKDREEVFSRAREAGVEEIINIGADLESSIRAVKLAENYDKVYATVGIHPHEAVSVNKESLNQIKELSSSLKVKAIGETGLDFYYDNSPRDIQIEAFKVQLDLAAELDLPVVVHSRAAGEETLKILDQSADFSANLIFHCYAYGTELIEKIIDRDYYVAFGGLITFKNASEIRQALKKMPFDRILLETDSPYLTPSPNRGKRNEPENLKYILKKAAEIKEISADRMAEFTSENAKRVYRL</sequence>
<evidence type="ECO:0000256" key="2">
    <source>
        <dbReference type="ARBA" id="ARBA00022801"/>
    </source>
</evidence>
<dbReference type="PANTHER" id="PTHR46124:SF2">
    <property type="entry name" value="D-AMINOACYL-TRNA DEACYLASE"/>
    <property type="match status" value="1"/>
</dbReference>
<accession>E4RJL7</accession>
<dbReference type="OrthoDB" id="9810005at2"/>
<protein>
    <submittedName>
        <fullName evidence="4">Hydrolase, TatD family</fullName>
    </submittedName>
</protein>
<dbReference type="STRING" id="656519.Halsa_2020"/>
<gene>
    <name evidence="4" type="ordered locus">Halsa_2020</name>
</gene>
<dbReference type="CDD" id="cd01310">
    <property type="entry name" value="TatD_DNAse"/>
    <property type="match status" value="1"/>
</dbReference>
<dbReference type="eggNOG" id="COG0084">
    <property type="taxonomic scope" value="Bacteria"/>
</dbReference>
<dbReference type="KEGG" id="has:Halsa_2020"/>
<dbReference type="GO" id="GO:0046872">
    <property type="term" value="F:metal ion binding"/>
    <property type="evidence" value="ECO:0007669"/>
    <property type="project" value="UniProtKB-KW"/>
</dbReference>
<feature type="binding site" evidence="3">
    <location>
        <position position="9"/>
    </location>
    <ligand>
        <name>a divalent metal cation</name>
        <dbReference type="ChEBI" id="CHEBI:60240"/>
        <label>1</label>
    </ligand>
</feature>
<dbReference type="InterPro" id="IPR018228">
    <property type="entry name" value="DNase_TatD-rel_CS"/>
</dbReference>
<dbReference type="PANTHER" id="PTHR46124">
    <property type="entry name" value="D-AMINOACYL-TRNA DEACYLASE"/>
    <property type="match status" value="1"/>
</dbReference>
<dbReference type="AlphaFoldDB" id="E4RJL7"/>
<dbReference type="NCBIfam" id="TIGR00010">
    <property type="entry name" value="YchF/TatD family DNA exonuclease"/>
    <property type="match status" value="1"/>
</dbReference>
<dbReference type="InterPro" id="IPR032466">
    <property type="entry name" value="Metal_Hydrolase"/>
</dbReference>
<evidence type="ECO:0000313" key="5">
    <source>
        <dbReference type="Proteomes" id="UP000007434"/>
    </source>
</evidence>
<dbReference type="Proteomes" id="UP000007434">
    <property type="component" value="Chromosome"/>
</dbReference>
<reference evidence="4 5" key="2">
    <citation type="journal article" date="2011" name="J. Bacteriol.">
        <title>Complete Genome Sequence of the Haloalkaliphilic, Hydrogen Producing Halanaerobium hydrogenoformans.</title>
        <authorList>
            <person name="Brown S.D."/>
            <person name="Begemann M.B."/>
            <person name="Mormile M.R."/>
            <person name="Wall J.D."/>
            <person name="Han C.S."/>
            <person name="Goodwin L.A."/>
            <person name="Pitluck S."/>
            <person name="Land M.L."/>
            <person name="Hauser L.J."/>
            <person name="Elias D.A."/>
        </authorList>
    </citation>
    <scope>NUCLEOTIDE SEQUENCE [LARGE SCALE GENOMIC DNA]</scope>
    <source>
        <strain evidence="5">sapolanicus</strain>
    </source>
</reference>